<dbReference type="Proteomes" id="UP001500842">
    <property type="component" value="Unassembled WGS sequence"/>
</dbReference>
<comment type="caution">
    <text evidence="1">The sequence shown here is derived from an EMBL/GenBank/DDBJ whole genome shotgun (WGS) entry which is preliminary data.</text>
</comment>
<name>A0ABN2AWT5_9ACTN</name>
<dbReference type="Gene3D" id="3.30.110.170">
    <property type="entry name" value="Protein of unknown function (DUF541), domain 1"/>
    <property type="match status" value="1"/>
</dbReference>
<dbReference type="Gene3D" id="3.30.70.2970">
    <property type="entry name" value="Protein of unknown function (DUF541), domain 2"/>
    <property type="match status" value="1"/>
</dbReference>
<gene>
    <name evidence="1" type="ORF">GCM10009788_35360</name>
</gene>
<keyword evidence="2" id="KW-1185">Reference proteome</keyword>
<accession>A0ABN2AWT5</accession>
<dbReference type="InterPro" id="IPR007497">
    <property type="entry name" value="SIMPL/DUF541"/>
</dbReference>
<dbReference type="EMBL" id="BAAAOR010000025">
    <property type="protein sequence ID" value="GAA1528884.1"/>
    <property type="molecule type" value="Genomic_DNA"/>
</dbReference>
<evidence type="ECO:0000313" key="1">
    <source>
        <dbReference type="EMBL" id="GAA1528884.1"/>
    </source>
</evidence>
<reference evidence="1 2" key="1">
    <citation type="journal article" date="2019" name="Int. J. Syst. Evol. Microbiol.">
        <title>The Global Catalogue of Microorganisms (GCM) 10K type strain sequencing project: providing services to taxonomists for standard genome sequencing and annotation.</title>
        <authorList>
            <consortium name="The Broad Institute Genomics Platform"/>
            <consortium name="The Broad Institute Genome Sequencing Center for Infectious Disease"/>
            <person name="Wu L."/>
            <person name="Ma J."/>
        </authorList>
    </citation>
    <scope>NUCLEOTIDE SEQUENCE [LARGE SCALE GENOMIC DNA]</scope>
    <source>
        <strain evidence="1 2">JCM 14942</strain>
    </source>
</reference>
<dbReference type="Pfam" id="PF04402">
    <property type="entry name" value="SIMPL"/>
    <property type="match status" value="1"/>
</dbReference>
<protein>
    <submittedName>
        <fullName evidence="1">SIMPL domain-containing protein</fullName>
    </submittedName>
</protein>
<proteinExistence type="predicted"/>
<organism evidence="1 2">
    <name type="scientific">Nocardioides humi</name>
    <dbReference type="NCBI Taxonomy" id="449461"/>
    <lineage>
        <taxon>Bacteria</taxon>
        <taxon>Bacillati</taxon>
        <taxon>Actinomycetota</taxon>
        <taxon>Actinomycetes</taxon>
        <taxon>Propionibacteriales</taxon>
        <taxon>Nocardioidaceae</taxon>
        <taxon>Nocardioides</taxon>
    </lineage>
</organism>
<sequence length="235" mass="25487">MPEAWMPRVGAMPTEFTVRGSHTAFQRPERGTAQVTLAFEGPAMQPVYDRVVRDLEAVKTSIQALHDPEHGPVTWWSTQHVRTWAQRPWNQSGKQLPLVHHASVGVQVKFRDFGVLATWVGQHVAATQGFRLDGVVWALTESNRHDLERAVRTRAVQAAVRRAQEYAEALGLGPVRPVAVADAGMLSTGIAPVGGGSAPFMRMAAAKDAGGGAELELAPEDIEVSAEIDARFVAE</sequence>
<evidence type="ECO:0000313" key="2">
    <source>
        <dbReference type="Proteomes" id="UP001500842"/>
    </source>
</evidence>